<reference evidence="3 4" key="1">
    <citation type="submission" date="2020-03" db="EMBL/GenBank/DDBJ databases">
        <title>Sequencing the genomes of 1000 actinobacteria strains.</title>
        <authorList>
            <person name="Klenk H.-P."/>
        </authorList>
    </citation>
    <scope>NUCLEOTIDE SEQUENCE [LARGE SCALE GENOMIC DNA]</scope>
    <source>
        <strain evidence="3 4">DSM 45685</strain>
    </source>
</reference>
<feature type="transmembrane region" description="Helical" evidence="1">
    <location>
        <begin position="62"/>
        <end position="86"/>
    </location>
</feature>
<evidence type="ECO:0000313" key="3">
    <source>
        <dbReference type="EMBL" id="NIJ14637.1"/>
    </source>
</evidence>
<keyword evidence="1" id="KW-0472">Membrane</keyword>
<keyword evidence="4" id="KW-1185">Reference proteome</keyword>
<dbReference type="Proteomes" id="UP000545493">
    <property type="component" value="Unassembled WGS sequence"/>
</dbReference>
<gene>
    <name evidence="3" type="ORF">FHU38_005038</name>
</gene>
<feature type="domain" description="DUF4328" evidence="2">
    <location>
        <begin position="51"/>
        <end position="203"/>
    </location>
</feature>
<sequence length="216" mass="24165">MPTRPLRKVGAIGTAAVILIWLETVAELAISGSYRHTYTVVNDYVNGEPGVTEADLYAADDIALGVGLLGLGILIAAAVVFLVWLWRVRENAEQLSPLPHRRARGWVIGGWFCPVVNLWFPFQVVSDIWRASRPEPEAGVALLRWWWALLLFSWLLDRVTQQMALRQEVTVELLRRLFGISALSALLNVCAGILIIIAIRRINAWQTQPRPLQVPA</sequence>
<dbReference type="InterPro" id="IPR025565">
    <property type="entry name" value="DUF4328"/>
</dbReference>
<keyword evidence="1" id="KW-0812">Transmembrane</keyword>
<dbReference type="RefSeq" id="WP_208416933.1">
    <property type="nucleotide sequence ID" value="NZ_JAAOYM010000002.1"/>
</dbReference>
<keyword evidence="1" id="KW-1133">Transmembrane helix</keyword>
<dbReference type="EMBL" id="JAAOYM010000002">
    <property type="protein sequence ID" value="NIJ14637.1"/>
    <property type="molecule type" value="Genomic_DNA"/>
</dbReference>
<evidence type="ECO:0000259" key="2">
    <source>
        <dbReference type="Pfam" id="PF14219"/>
    </source>
</evidence>
<dbReference type="AlphaFoldDB" id="A0A7X5ZT65"/>
<feature type="transmembrane region" description="Helical" evidence="1">
    <location>
        <begin position="106"/>
        <end position="126"/>
    </location>
</feature>
<evidence type="ECO:0000313" key="4">
    <source>
        <dbReference type="Proteomes" id="UP000545493"/>
    </source>
</evidence>
<dbReference type="Pfam" id="PF14219">
    <property type="entry name" value="DUF4328"/>
    <property type="match status" value="1"/>
</dbReference>
<name>A0A7X5ZT65_9PSEU</name>
<organism evidence="3 4">
    <name type="scientific">Saccharomonospora amisosensis</name>
    <dbReference type="NCBI Taxonomy" id="1128677"/>
    <lineage>
        <taxon>Bacteria</taxon>
        <taxon>Bacillati</taxon>
        <taxon>Actinomycetota</taxon>
        <taxon>Actinomycetes</taxon>
        <taxon>Pseudonocardiales</taxon>
        <taxon>Pseudonocardiaceae</taxon>
        <taxon>Saccharomonospora</taxon>
    </lineage>
</organism>
<comment type="caution">
    <text evidence="3">The sequence shown here is derived from an EMBL/GenBank/DDBJ whole genome shotgun (WGS) entry which is preliminary data.</text>
</comment>
<protein>
    <submittedName>
        <fullName evidence="3">Small-conductance mechanosensitive channel</fullName>
    </submittedName>
</protein>
<feature type="transmembrane region" description="Helical" evidence="1">
    <location>
        <begin position="177"/>
        <end position="199"/>
    </location>
</feature>
<feature type="transmembrane region" description="Helical" evidence="1">
    <location>
        <begin position="138"/>
        <end position="156"/>
    </location>
</feature>
<evidence type="ECO:0000256" key="1">
    <source>
        <dbReference type="SAM" id="Phobius"/>
    </source>
</evidence>
<proteinExistence type="predicted"/>
<accession>A0A7X5ZT65</accession>